<dbReference type="Pfam" id="PF00004">
    <property type="entry name" value="AAA"/>
    <property type="match status" value="1"/>
</dbReference>
<dbReference type="EMBL" id="JAVDQD010000010">
    <property type="protein sequence ID" value="MDR6241666.1"/>
    <property type="molecule type" value="Genomic_DNA"/>
</dbReference>
<dbReference type="Proteomes" id="UP001185092">
    <property type="component" value="Unassembled WGS sequence"/>
</dbReference>
<keyword evidence="3" id="KW-0067">ATP-binding</keyword>
<dbReference type="PANTHER" id="PTHR23073">
    <property type="entry name" value="26S PROTEASOME REGULATORY SUBUNIT"/>
    <property type="match status" value="1"/>
</dbReference>
<dbReference type="SUPFAM" id="SSF52540">
    <property type="entry name" value="P-loop containing nucleoside triphosphate hydrolases"/>
    <property type="match status" value="1"/>
</dbReference>
<dbReference type="InterPro" id="IPR003593">
    <property type="entry name" value="AAA+_ATPase"/>
</dbReference>
<dbReference type="InterPro" id="IPR027417">
    <property type="entry name" value="P-loop_NTPase"/>
</dbReference>
<sequence length="447" mass="51521">MEINSNISALEAEMQWFRKVLDVRMKLYFGETCEYKSIYDIPAPDIRYGNSVYERVINNFAFSRAERLVIILGLIPYMMPHLLDVFFTKNKLYDREFTEFGGTVSDNFRGFLPTGETGLFVVAGNDLNLRVRVMAFFKEDHPFKKYNILSLEHQDQKDTFISGIIKITEEYLSYLIHGKAFKPRYTSKFPAKLLSTKLDWEDLVFEESVSMEVQNIILWLENNDKIMDEWGLSKFLKPGYRILFYGPPGTGKSLTASLIGKYAKRDVYRIDLSQVVSKYIGETEKNLSSIFDIAEHKRWILFFDEADALFGKRAQNVSSSNEQHGNQQVAYLLQRIEDFDGVIILATNLKDNIDSAFQRRFQSMIYFAKPTPTQRLSLWENAFSNLKLAEDVDLGEISQKYDLAGGAIINVLRYCALMAVKNKKNEVTLNTLLMGIKKEYGKEGVSI</sequence>
<name>A0AAE3XTN2_9BACT</name>
<dbReference type="GO" id="GO:0005524">
    <property type="term" value="F:ATP binding"/>
    <property type="evidence" value="ECO:0007669"/>
    <property type="project" value="UniProtKB-KW"/>
</dbReference>
<comment type="similarity">
    <text evidence="1">Belongs to the AAA ATPase family.</text>
</comment>
<proteinExistence type="inferred from homology"/>
<evidence type="ECO:0000313" key="6">
    <source>
        <dbReference type="Proteomes" id="UP001185092"/>
    </source>
</evidence>
<dbReference type="InterPro" id="IPR050221">
    <property type="entry name" value="26S_Proteasome_ATPase"/>
</dbReference>
<evidence type="ECO:0000313" key="5">
    <source>
        <dbReference type="EMBL" id="MDR6241666.1"/>
    </source>
</evidence>
<keyword evidence="2" id="KW-0547">Nucleotide-binding</keyword>
<reference evidence="5" key="1">
    <citation type="submission" date="2023-07" db="EMBL/GenBank/DDBJ databases">
        <title>Genomic Encyclopedia of Type Strains, Phase IV (KMG-IV): sequencing the most valuable type-strain genomes for metagenomic binning, comparative biology and taxonomic classification.</title>
        <authorList>
            <person name="Goeker M."/>
        </authorList>
    </citation>
    <scope>NUCLEOTIDE SEQUENCE</scope>
    <source>
        <strain evidence="5">DSM 26174</strain>
    </source>
</reference>
<keyword evidence="6" id="KW-1185">Reference proteome</keyword>
<dbReference type="CDD" id="cd19481">
    <property type="entry name" value="RecA-like_protease"/>
    <property type="match status" value="1"/>
</dbReference>
<protein>
    <submittedName>
        <fullName evidence="5">AAA+ superfamily predicted ATPase</fullName>
    </submittedName>
</protein>
<dbReference type="Gene3D" id="3.40.50.300">
    <property type="entry name" value="P-loop containing nucleotide triphosphate hydrolases"/>
    <property type="match status" value="1"/>
</dbReference>
<accession>A0AAE3XTN2</accession>
<dbReference type="InterPro" id="IPR003959">
    <property type="entry name" value="ATPase_AAA_core"/>
</dbReference>
<evidence type="ECO:0000259" key="4">
    <source>
        <dbReference type="SMART" id="SM00382"/>
    </source>
</evidence>
<dbReference type="RefSeq" id="WP_309942632.1">
    <property type="nucleotide sequence ID" value="NZ_AP025308.1"/>
</dbReference>
<comment type="caution">
    <text evidence="5">The sequence shown here is derived from an EMBL/GenBank/DDBJ whole genome shotgun (WGS) entry which is preliminary data.</text>
</comment>
<dbReference type="SMART" id="SM00382">
    <property type="entry name" value="AAA"/>
    <property type="match status" value="1"/>
</dbReference>
<evidence type="ECO:0000256" key="3">
    <source>
        <dbReference type="ARBA" id="ARBA00022840"/>
    </source>
</evidence>
<evidence type="ECO:0000256" key="2">
    <source>
        <dbReference type="ARBA" id="ARBA00022741"/>
    </source>
</evidence>
<dbReference type="GO" id="GO:0016887">
    <property type="term" value="F:ATP hydrolysis activity"/>
    <property type="evidence" value="ECO:0007669"/>
    <property type="project" value="InterPro"/>
</dbReference>
<organism evidence="5 6">
    <name type="scientific">Aureibacter tunicatorum</name>
    <dbReference type="NCBI Taxonomy" id="866807"/>
    <lineage>
        <taxon>Bacteria</taxon>
        <taxon>Pseudomonadati</taxon>
        <taxon>Bacteroidota</taxon>
        <taxon>Cytophagia</taxon>
        <taxon>Cytophagales</taxon>
        <taxon>Persicobacteraceae</taxon>
        <taxon>Aureibacter</taxon>
    </lineage>
</organism>
<evidence type="ECO:0000256" key="1">
    <source>
        <dbReference type="ARBA" id="ARBA00006914"/>
    </source>
</evidence>
<dbReference type="AlphaFoldDB" id="A0AAE3XTN2"/>
<feature type="domain" description="AAA+ ATPase" evidence="4">
    <location>
        <begin position="238"/>
        <end position="371"/>
    </location>
</feature>
<gene>
    <name evidence="5" type="ORF">HNQ88_004753</name>
</gene>